<gene>
    <name evidence="2" type="ORF">EH165_14425</name>
</gene>
<organism evidence="2 3">
    <name type="scientific">Nakamurella antarctica</name>
    <dbReference type="NCBI Taxonomy" id="1902245"/>
    <lineage>
        <taxon>Bacteria</taxon>
        <taxon>Bacillati</taxon>
        <taxon>Actinomycetota</taxon>
        <taxon>Actinomycetes</taxon>
        <taxon>Nakamurellales</taxon>
        <taxon>Nakamurellaceae</taxon>
        <taxon>Nakamurella</taxon>
    </lineage>
</organism>
<dbReference type="GO" id="GO:0016746">
    <property type="term" value="F:acyltransferase activity"/>
    <property type="evidence" value="ECO:0007669"/>
    <property type="project" value="UniProtKB-KW"/>
</dbReference>
<dbReference type="EMBL" id="CP034170">
    <property type="protein sequence ID" value="AZI59157.1"/>
    <property type="molecule type" value="Genomic_DNA"/>
</dbReference>
<evidence type="ECO:0000259" key="1">
    <source>
        <dbReference type="SMART" id="SM00563"/>
    </source>
</evidence>
<keyword evidence="2" id="KW-0808">Transferase</keyword>
<feature type="domain" description="Phospholipid/glycerol acyltransferase" evidence="1">
    <location>
        <begin position="47"/>
        <end position="152"/>
    </location>
</feature>
<dbReference type="SMART" id="SM00563">
    <property type="entry name" value="PlsC"/>
    <property type="match status" value="1"/>
</dbReference>
<accession>A0A3G8ZQS6</accession>
<dbReference type="KEGG" id="nak:EH165_14425"/>
<evidence type="ECO:0000313" key="2">
    <source>
        <dbReference type="EMBL" id="AZI59157.1"/>
    </source>
</evidence>
<keyword evidence="3" id="KW-1185">Reference proteome</keyword>
<dbReference type="SUPFAM" id="SSF69593">
    <property type="entry name" value="Glycerol-3-phosphate (1)-acyltransferase"/>
    <property type="match status" value="1"/>
</dbReference>
<dbReference type="OrthoDB" id="152799at2"/>
<protein>
    <submittedName>
        <fullName evidence="2">1-acyl-sn-glycerol-3-phosphate acyltransferase</fullName>
    </submittedName>
</protein>
<dbReference type="AlphaFoldDB" id="A0A3G8ZQS6"/>
<dbReference type="InterPro" id="IPR002123">
    <property type="entry name" value="Plipid/glycerol_acylTrfase"/>
</dbReference>
<evidence type="ECO:0000313" key="3">
    <source>
        <dbReference type="Proteomes" id="UP000268084"/>
    </source>
</evidence>
<reference evidence="2 3" key="1">
    <citation type="submission" date="2018-11" db="EMBL/GenBank/DDBJ databases">
        <authorList>
            <person name="Da X."/>
        </authorList>
    </citation>
    <scope>NUCLEOTIDE SEQUENCE [LARGE SCALE GENOMIC DNA]</scope>
    <source>
        <strain evidence="2 3">S14-144</strain>
    </source>
</reference>
<name>A0A3G8ZQS6_9ACTN</name>
<dbReference type="Proteomes" id="UP000268084">
    <property type="component" value="Chromosome"/>
</dbReference>
<reference evidence="2 3" key="2">
    <citation type="submission" date="2018-12" db="EMBL/GenBank/DDBJ databases">
        <title>Nakamurella antarcticus sp. nov., isolated from Antarctica South Shetland Islands soil.</title>
        <authorList>
            <person name="Peng F."/>
        </authorList>
    </citation>
    <scope>NUCLEOTIDE SEQUENCE [LARGE SCALE GENOMIC DNA]</scope>
    <source>
        <strain evidence="2 3">S14-144</strain>
    </source>
</reference>
<keyword evidence="2" id="KW-0012">Acyltransferase</keyword>
<dbReference type="Pfam" id="PF01553">
    <property type="entry name" value="Acyltransferase"/>
    <property type="match status" value="1"/>
</dbReference>
<proteinExistence type="predicted"/>
<sequence>MGVMKSAAGTRLLRETGSALRLGLNQAVRRNLRGVWVRGDLPASGPVVWMSNHHSWWDFFVAASALKAMGRRSGVLMEAANMGNRELFRGAGVLGTDELRRTTHAFRTHSVLVVFPEGELFPAGPLRPIRPGAEWIANRSGAQLAVVATRVVLRGQQAPEAYLDILGNDTRAHPESAPPPDAGALLREGLAHLDDELQNSDPNVPLPGFVKVVSGVRSWQERLNKHGLLG</sequence>